<evidence type="ECO:0000256" key="3">
    <source>
        <dbReference type="ARBA" id="ARBA00022729"/>
    </source>
</evidence>
<keyword evidence="4" id="KW-0677">Repeat</keyword>
<keyword evidence="6 10" id="KW-1133">Transmembrane helix</keyword>
<feature type="region of interest" description="Disordered" evidence="9">
    <location>
        <begin position="1495"/>
        <end position="1536"/>
    </location>
</feature>
<name>A0A5E4M5G3_9HEMI</name>
<evidence type="ECO:0000256" key="4">
    <source>
        <dbReference type="ARBA" id="ARBA00022737"/>
    </source>
</evidence>
<feature type="domain" description="Cadherin" evidence="12">
    <location>
        <begin position="84"/>
        <end position="147"/>
    </location>
</feature>
<evidence type="ECO:0000256" key="6">
    <source>
        <dbReference type="ARBA" id="ARBA00022989"/>
    </source>
</evidence>
<reference evidence="13 14" key="1">
    <citation type="submission" date="2019-08" db="EMBL/GenBank/DDBJ databases">
        <authorList>
            <person name="Alioto T."/>
            <person name="Alioto T."/>
            <person name="Gomez Garrido J."/>
        </authorList>
    </citation>
    <scope>NUCLEOTIDE SEQUENCE [LARGE SCALE GENOMIC DNA]</scope>
</reference>
<dbReference type="Gene3D" id="2.60.40.60">
    <property type="entry name" value="Cadherins"/>
    <property type="match status" value="11"/>
</dbReference>
<evidence type="ECO:0000256" key="7">
    <source>
        <dbReference type="ARBA" id="ARBA00023136"/>
    </source>
</evidence>
<keyword evidence="14" id="KW-1185">Reference proteome</keyword>
<dbReference type="InterPro" id="IPR002126">
    <property type="entry name" value="Cadherin-like_dom"/>
</dbReference>
<feature type="domain" description="Cadherin" evidence="12">
    <location>
        <begin position="610"/>
        <end position="709"/>
    </location>
</feature>
<keyword evidence="2 10" id="KW-0812">Transmembrane</keyword>
<dbReference type="InterPro" id="IPR039808">
    <property type="entry name" value="Cadherin"/>
</dbReference>
<dbReference type="FunFam" id="2.60.40.60:FF:000020">
    <property type="entry name" value="Dachsous cadherin-related 1b"/>
    <property type="match status" value="1"/>
</dbReference>
<evidence type="ECO:0000256" key="8">
    <source>
        <dbReference type="PROSITE-ProRule" id="PRU00043"/>
    </source>
</evidence>
<evidence type="ECO:0000256" key="9">
    <source>
        <dbReference type="SAM" id="MobiDB-lite"/>
    </source>
</evidence>
<evidence type="ECO:0000313" key="14">
    <source>
        <dbReference type="Proteomes" id="UP000325440"/>
    </source>
</evidence>
<dbReference type="InterPro" id="IPR020894">
    <property type="entry name" value="Cadherin_CS"/>
</dbReference>
<dbReference type="GO" id="GO:0045296">
    <property type="term" value="F:cadherin binding"/>
    <property type="evidence" value="ECO:0007669"/>
    <property type="project" value="TreeGrafter"/>
</dbReference>
<dbReference type="InterPro" id="IPR015919">
    <property type="entry name" value="Cadherin-like_sf"/>
</dbReference>
<dbReference type="SUPFAM" id="SSF49313">
    <property type="entry name" value="Cadherin-like"/>
    <property type="match status" value="10"/>
</dbReference>
<dbReference type="FunFam" id="2.60.40.60:FF:000232">
    <property type="entry name" value="Neural-cadherin"/>
    <property type="match status" value="1"/>
</dbReference>
<dbReference type="PROSITE" id="PS50268">
    <property type="entry name" value="CADHERIN_2"/>
    <property type="match status" value="11"/>
</dbReference>
<dbReference type="Pfam" id="PF00028">
    <property type="entry name" value="Cadherin"/>
    <property type="match status" value="7"/>
</dbReference>
<feature type="compositionally biased region" description="Low complexity" evidence="9">
    <location>
        <begin position="1500"/>
        <end position="1511"/>
    </location>
</feature>
<dbReference type="GO" id="GO:0016342">
    <property type="term" value="C:catenin complex"/>
    <property type="evidence" value="ECO:0007669"/>
    <property type="project" value="TreeGrafter"/>
</dbReference>
<dbReference type="GO" id="GO:0016477">
    <property type="term" value="P:cell migration"/>
    <property type="evidence" value="ECO:0007669"/>
    <property type="project" value="TreeGrafter"/>
</dbReference>
<dbReference type="GO" id="GO:0007156">
    <property type="term" value="P:homophilic cell adhesion via plasma membrane adhesion molecules"/>
    <property type="evidence" value="ECO:0007669"/>
    <property type="project" value="InterPro"/>
</dbReference>
<protein>
    <submittedName>
        <fullName evidence="13">Cadherin,Cadherin-like,Cadherin conserved site</fullName>
    </submittedName>
</protein>
<dbReference type="Proteomes" id="UP000325440">
    <property type="component" value="Unassembled WGS sequence"/>
</dbReference>
<dbReference type="FunFam" id="2.60.40.60:FF:000275">
    <property type="entry name" value="Si:dkey-30k22.7"/>
    <property type="match status" value="1"/>
</dbReference>
<dbReference type="SMART" id="SM00112">
    <property type="entry name" value="CA"/>
    <property type="match status" value="11"/>
</dbReference>
<evidence type="ECO:0000256" key="10">
    <source>
        <dbReference type="SAM" id="Phobius"/>
    </source>
</evidence>
<feature type="signal peptide" evidence="11">
    <location>
        <begin position="1"/>
        <end position="28"/>
    </location>
</feature>
<feature type="domain" description="Cadherin" evidence="12">
    <location>
        <begin position="1144"/>
        <end position="1268"/>
    </location>
</feature>
<keyword evidence="7 10" id="KW-0472">Membrane</keyword>
<dbReference type="PANTHER" id="PTHR24027:SF422">
    <property type="entry name" value="CADHERIN DOMAIN-CONTAINING PROTEIN"/>
    <property type="match status" value="1"/>
</dbReference>
<feature type="domain" description="Cadherin" evidence="12">
    <location>
        <begin position="403"/>
        <end position="507"/>
    </location>
</feature>
<feature type="transmembrane region" description="Helical" evidence="10">
    <location>
        <begin position="1388"/>
        <end position="1415"/>
    </location>
</feature>
<feature type="domain" description="Cadherin" evidence="12">
    <location>
        <begin position="1024"/>
        <end position="1134"/>
    </location>
</feature>
<feature type="domain" description="Cadherin" evidence="12">
    <location>
        <begin position="524"/>
        <end position="609"/>
    </location>
</feature>
<dbReference type="GO" id="GO:0009653">
    <property type="term" value="P:anatomical structure morphogenesis"/>
    <property type="evidence" value="ECO:0007669"/>
    <property type="project" value="UniProtKB-ARBA"/>
</dbReference>
<dbReference type="CDD" id="cd11304">
    <property type="entry name" value="Cadherin_repeat"/>
    <property type="match status" value="10"/>
</dbReference>
<dbReference type="PROSITE" id="PS00232">
    <property type="entry name" value="CADHERIN_1"/>
    <property type="match status" value="2"/>
</dbReference>
<dbReference type="FunFam" id="2.60.40.60:FF:000403">
    <property type="entry name" value="Protocadherin 15"/>
    <property type="match status" value="1"/>
</dbReference>
<dbReference type="PRINTS" id="PR00205">
    <property type="entry name" value="CADHERIN"/>
</dbReference>
<evidence type="ECO:0000256" key="11">
    <source>
        <dbReference type="SAM" id="SignalP"/>
    </source>
</evidence>
<feature type="domain" description="Cadherin" evidence="12">
    <location>
        <begin position="811"/>
        <end position="912"/>
    </location>
</feature>
<dbReference type="GO" id="GO:0005509">
    <property type="term" value="F:calcium ion binding"/>
    <property type="evidence" value="ECO:0007669"/>
    <property type="project" value="UniProtKB-UniRule"/>
</dbReference>
<keyword evidence="5 8" id="KW-0106">Calcium</keyword>
<feature type="domain" description="Cadherin" evidence="12">
    <location>
        <begin position="710"/>
        <end position="810"/>
    </location>
</feature>
<dbReference type="EMBL" id="CABPRJ010000037">
    <property type="protein sequence ID" value="VVC26561.1"/>
    <property type="molecule type" value="Genomic_DNA"/>
</dbReference>
<keyword evidence="3 11" id="KW-0732">Signal</keyword>
<evidence type="ECO:0000256" key="2">
    <source>
        <dbReference type="ARBA" id="ARBA00022692"/>
    </source>
</evidence>
<dbReference type="PANTHER" id="PTHR24027">
    <property type="entry name" value="CADHERIN-23"/>
    <property type="match status" value="1"/>
</dbReference>
<feature type="domain" description="Cadherin" evidence="12">
    <location>
        <begin position="282"/>
        <end position="391"/>
    </location>
</feature>
<evidence type="ECO:0000313" key="13">
    <source>
        <dbReference type="EMBL" id="VVC26561.1"/>
    </source>
</evidence>
<gene>
    <name evidence="13" type="ORF">CINCED_3A020724</name>
</gene>
<proteinExistence type="predicted"/>
<feature type="chain" id="PRO_5023068107" evidence="11">
    <location>
        <begin position="29"/>
        <end position="1583"/>
    </location>
</feature>
<dbReference type="OrthoDB" id="10029135at2759"/>
<dbReference type="GO" id="GO:0060429">
    <property type="term" value="P:epithelium development"/>
    <property type="evidence" value="ECO:0007669"/>
    <property type="project" value="UniProtKB-ARBA"/>
</dbReference>
<evidence type="ECO:0000256" key="1">
    <source>
        <dbReference type="ARBA" id="ARBA00004167"/>
    </source>
</evidence>
<organism evidence="13 14">
    <name type="scientific">Cinara cedri</name>
    <dbReference type="NCBI Taxonomy" id="506608"/>
    <lineage>
        <taxon>Eukaryota</taxon>
        <taxon>Metazoa</taxon>
        <taxon>Ecdysozoa</taxon>
        <taxon>Arthropoda</taxon>
        <taxon>Hexapoda</taxon>
        <taxon>Insecta</taxon>
        <taxon>Pterygota</taxon>
        <taxon>Neoptera</taxon>
        <taxon>Paraneoptera</taxon>
        <taxon>Hemiptera</taxon>
        <taxon>Sternorrhyncha</taxon>
        <taxon>Aphidomorpha</taxon>
        <taxon>Aphidoidea</taxon>
        <taxon>Aphididae</taxon>
        <taxon>Lachninae</taxon>
        <taxon>Cinara</taxon>
    </lineage>
</organism>
<dbReference type="GO" id="GO:0008013">
    <property type="term" value="F:beta-catenin binding"/>
    <property type="evidence" value="ECO:0007669"/>
    <property type="project" value="TreeGrafter"/>
</dbReference>
<evidence type="ECO:0000259" key="12">
    <source>
        <dbReference type="PROSITE" id="PS50268"/>
    </source>
</evidence>
<comment type="subcellular location">
    <subcellularLocation>
        <location evidence="1">Membrane</location>
        <topology evidence="1">Single-pass membrane protein</topology>
    </subcellularLocation>
</comment>
<feature type="domain" description="Cadherin" evidence="12">
    <location>
        <begin position="913"/>
        <end position="1019"/>
    </location>
</feature>
<accession>A0A5E4M5G3</accession>
<evidence type="ECO:0000256" key="5">
    <source>
        <dbReference type="ARBA" id="ARBA00022837"/>
    </source>
</evidence>
<dbReference type="FunFam" id="2.60.40.60:FF:000104">
    <property type="entry name" value="cadherin-23 isoform X1"/>
    <property type="match status" value="1"/>
</dbReference>
<sequence length="1583" mass="174478">MDGRRRFIAATWTRPLLFLLLLSGKVYRNGVSAKPGLCEMETGQGNIVLDIEESRGSQINQPIRPPELPIIGDPYTEIALQLLFPTRNATFALIGKQIQLTEPLDRDAENLSHIVFQVTCVVRATNKKRTIPIIVRTTDINDNAPIFLDTPYQVSVPELTPVGTSVATVKTMDADTGINALVEYLVIPGNVPEEELQKGRVSDGVKHFKMKSSNSGEIILQKGLDFEKVQKYFVTIQAIDRAKNPLDRLTSTTTLTVMVKDEDDQDPSFNYQGCTLQDGTCVNPEYYTTVASGVNSGVLTIKPEKIQAVDMDSLNYPIKYSFVDGFPSFYAEYFTIDSQFGTVKQIKAVDTSLTKRFSITVKAEEESSNHRSTTAKLNIDVKPVDINPPVIHSSAVDEGYGYVEENSPVGTKVLDKNGQPIVLTVTDDDLGPNDPKVSYTFELTTNSFGVDSEGYVYVNEDKLDRDPPNPGKYRFQIVAREINGHAGSIPYLMTVFLKDVNDNPPRMPMLSPITIQAGNSRRQLVQIKAVDNDEGQNANVSYSIYHVSNQGHTKFYIDQTTGWIETTGRMMAGDQYSITVQATDSGGLYTQSIVEVIVIAGPNTKSPVFSQSSYEVTVSEGSPINTTVIPLKAVDPENDPVTYSILSGNDLRQFAIGETSGIVSVIRKLDREELTRYQLMIKAQDEGGLSSTTTLNIKISDINDKNPEFVGAPYEFTVDEGIDGAPVGQVEAVDGDEGINALVQYSLPDDLPFLIDANTGHIRTATALDYEKNNEYKFVVTAKDGAPDPRIGTASVTVSVKDIEDEIPIFHKTLYEAKVPENAPDFLVTQVHADDPDTVKRVTYVIKQGPSDLFTIDPTTGTVRTLRGLDYEKDSQHTLIIGTLENSNQTSPGATTKVIVNVEDRNDIPPVFLTIPSPVTLDDDVAVGTKVTTLLATDSDGTSPGNKVRYELSGRGKATKYFHIDPDLGVLYVRGDLQKETDNEYQVDVRAYDLGEPQLSSVSSVTIFVKRVTTPIPELGMGFSDDSYTARVLESAVAGTLIKVLTVVHPRPSQPLPLVCTIVSGNSEDIFTIKVTAEKNCEVRLKETKLDHEHAESYQLKIRLDTLAGVVNPSKSTTMLNVQVIDINDNVPTFVYPESSKRFAKNAYYGAISSDKEIGSTVLQVRADDLDSGKLGDVRYELTDDDDQNTAEGPYFAIDSKTGVIKTLRTLTDVPPRGLPFRLVVTARDNPGTTNPTDYNTAQAHVVINVINDQHRMVMAIDGARPDIVKSSENKLIDELEKQLQLIVGTEKVSVKHYRRRENLTIETDPGSTDFWFYVVDPASETILERNSTKVTRSILNRDSVGNITTTVAHKLSITASDIHLPLQQLQPVVTRTQTAGVTIQWTVFPYTLILMAALILVLGIAGIIYICVSWSRYKAYKERMARMYVTQRYDPVFVEPNLKEYEVQVLQMSVPIDDNDSYNDLQLDFSRKNHTFSLDNVGYITKENVDSIDGHSPVSSEAATTARTSSVGRSRPNGTSTFGRTNIGFDPAEDGVPASAQVISSTNDNVTFREKKEFGRPAHNGNGMTTFNRKAVEVTTEL</sequence>
<feature type="domain" description="Cadherin" evidence="12">
    <location>
        <begin position="148"/>
        <end position="269"/>
    </location>
</feature>